<dbReference type="AlphaFoldDB" id="T1BQ22"/>
<reference evidence="4" key="1">
    <citation type="submission" date="2013-08" db="EMBL/GenBank/DDBJ databases">
        <authorList>
            <person name="Mendez C."/>
            <person name="Richter M."/>
            <person name="Ferrer M."/>
            <person name="Sanchez J."/>
        </authorList>
    </citation>
    <scope>NUCLEOTIDE SEQUENCE</scope>
</reference>
<dbReference type="InterPro" id="IPR006059">
    <property type="entry name" value="SBP"/>
</dbReference>
<dbReference type="EMBL" id="AUZY01003066">
    <property type="protein sequence ID" value="EQD70663.1"/>
    <property type="molecule type" value="Genomic_DNA"/>
</dbReference>
<gene>
    <name evidence="4" type="ORF">B1B_04876</name>
</gene>
<dbReference type="PANTHER" id="PTHR30061">
    <property type="entry name" value="MALTOSE-BINDING PERIPLASMIC PROTEIN"/>
    <property type="match status" value="1"/>
</dbReference>
<dbReference type="GO" id="GO:0042956">
    <property type="term" value="P:maltodextrin transmembrane transport"/>
    <property type="evidence" value="ECO:0007669"/>
    <property type="project" value="TreeGrafter"/>
</dbReference>
<proteinExistence type="inferred from homology"/>
<dbReference type="SUPFAM" id="SSF53850">
    <property type="entry name" value="Periplasmic binding protein-like II"/>
    <property type="match status" value="1"/>
</dbReference>
<name>T1BQ22_9ZZZZ</name>
<evidence type="ECO:0000256" key="1">
    <source>
        <dbReference type="ARBA" id="ARBA00008520"/>
    </source>
</evidence>
<dbReference type="Gene3D" id="3.40.190.10">
    <property type="entry name" value="Periplasmic binding protein-like II"/>
    <property type="match status" value="1"/>
</dbReference>
<evidence type="ECO:0000256" key="2">
    <source>
        <dbReference type="ARBA" id="ARBA00022448"/>
    </source>
</evidence>
<dbReference type="Pfam" id="PF13416">
    <property type="entry name" value="SBP_bac_8"/>
    <property type="match status" value="1"/>
</dbReference>
<dbReference type="PANTHER" id="PTHR30061:SF50">
    <property type="entry name" value="MALTOSE_MALTODEXTRIN-BINDING PERIPLASMIC PROTEIN"/>
    <property type="match status" value="1"/>
</dbReference>
<dbReference type="GO" id="GO:1901982">
    <property type="term" value="F:maltose binding"/>
    <property type="evidence" value="ECO:0007669"/>
    <property type="project" value="TreeGrafter"/>
</dbReference>
<evidence type="ECO:0000256" key="3">
    <source>
        <dbReference type="ARBA" id="ARBA00022729"/>
    </source>
</evidence>
<feature type="non-terminal residue" evidence="4">
    <location>
        <position position="224"/>
    </location>
</feature>
<comment type="similarity">
    <text evidence="1">Belongs to the bacterial solute-binding protein 1 family.</text>
</comment>
<evidence type="ECO:0000313" key="4">
    <source>
        <dbReference type="EMBL" id="EQD70663.1"/>
    </source>
</evidence>
<dbReference type="GO" id="GO:0015768">
    <property type="term" value="P:maltose transport"/>
    <property type="evidence" value="ECO:0007669"/>
    <property type="project" value="TreeGrafter"/>
</dbReference>
<comment type="caution">
    <text evidence="4">The sequence shown here is derived from an EMBL/GenBank/DDBJ whole genome shotgun (WGS) entry which is preliminary data.</text>
</comment>
<dbReference type="GO" id="GO:0055052">
    <property type="term" value="C:ATP-binding cassette (ABC) transporter complex, substrate-binding subunit-containing"/>
    <property type="evidence" value="ECO:0007669"/>
    <property type="project" value="TreeGrafter"/>
</dbReference>
<sequence length="224" mass="23336">MTKLIVVIVAAIIVAAAGIGIYELTKSSKAPSGPTTPSTNVTITVWGSGSAGGEAVAFNTSLAQFEAVYPNVTVQDSPAINVASTTFLTAAHAGTAPDVYRDTSDNGGAAYVAGAVLNLSKYLNTTYIDSFTTGTIADWTYNGAIYGIPINTNGIGLYYNKALVPTPPINTYQMIQDAKNVTNKGGSYLGLPYAIGADSGYRFAAWLPAFGGELFNSSFYPELN</sequence>
<protein>
    <submittedName>
        <fullName evidence="4">Extracellular solute-binding protein family 1</fullName>
    </submittedName>
</protein>
<reference evidence="4" key="2">
    <citation type="journal article" date="2014" name="ISME J.">
        <title>Microbial stratification in low pH oxic and suboxic macroscopic growths along an acid mine drainage.</title>
        <authorList>
            <person name="Mendez-Garcia C."/>
            <person name="Mesa V."/>
            <person name="Sprenger R.R."/>
            <person name="Richter M."/>
            <person name="Diez M.S."/>
            <person name="Solano J."/>
            <person name="Bargiela R."/>
            <person name="Golyshina O.V."/>
            <person name="Manteca A."/>
            <person name="Ramos J.L."/>
            <person name="Gallego J.R."/>
            <person name="Llorente I."/>
            <person name="Martins Dos Santos V.A."/>
            <person name="Jensen O.N."/>
            <person name="Pelaez A.I."/>
            <person name="Sanchez J."/>
            <person name="Ferrer M."/>
        </authorList>
    </citation>
    <scope>NUCLEOTIDE SEQUENCE</scope>
</reference>
<keyword evidence="2" id="KW-0813">Transport</keyword>
<organism evidence="4">
    <name type="scientific">mine drainage metagenome</name>
    <dbReference type="NCBI Taxonomy" id="410659"/>
    <lineage>
        <taxon>unclassified sequences</taxon>
        <taxon>metagenomes</taxon>
        <taxon>ecological metagenomes</taxon>
    </lineage>
</organism>
<keyword evidence="3" id="KW-0732">Signal</keyword>
<accession>T1BQ22</accession>